<keyword evidence="3" id="KW-1000">Mitochondrion outer membrane</keyword>
<evidence type="ECO:0000256" key="6">
    <source>
        <dbReference type="RuleBase" id="RU003651"/>
    </source>
</evidence>
<organism evidence="8 9">
    <name type="scientific">Caulochytrium protostelioides</name>
    <dbReference type="NCBI Taxonomy" id="1555241"/>
    <lineage>
        <taxon>Eukaryota</taxon>
        <taxon>Fungi</taxon>
        <taxon>Fungi incertae sedis</taxon>
        <taxon>Chytridiomycota</taxon>
        <taxon>Chytridiomycota incertae sedis</taxon>
        <taxon>Chytridiomycetes</taxon>
        <taxon>Caulochytriales</taxon>
        <taxon>Caulochytriaceae</taxon>
        <taxon>Caulochytrium</taxon>
    </lineage>
</organism>
<evidence type="ECO:0000256" key="4">
    <source>
        <dbReference type="ARBA" id="ARBA00022840"/>
    </source>
</evidence>
<dbReference type="AlphaFoldDB" id="A0A4P9XF43"/>
<keyword evidence="3" id="KW-0472">Membrane</keyword>
<dbReference type="Gene3D" id="1.10.8.60">
    <property type="match status" value="1"/>
</dbReference>
<evidence type="ECO:0000256" key="1">
    <source>
        <dbReference type="ARBA" id="ARBA00004572"/>
    </source>
</evidence>
<accession>A0A4P9XF43</accession>
<dbReference type="GO" id="GO:0005524">
    <property type="term" value="F:ATP binding"/>
    <property type="evidence" value="ECO:0007669"/>
    <property type="project" value="UniProtKB-KW"/>
</dbReference>
<dbReference type="GO" id="GO:0016887">
    <property type="term" value="F:ATP hydrolysis activity"/>
    <property type="evidence" value="ECO:0007669"/>
    <property type="project" value="InterPro"/>
</dbReference>
<dbReference type="Pfam" id="PF00004">
    <property type="entry name" value="AAA"/>
    <property type="match status" value="1"/>
</dbReference>
<dbReference type="GO" id="GO:0005741">
    <property type="term" value="C:mitochondrial outer membrane"/>
    <property type="evidence" value="ECO:0007669"/>
    <property type="project" value="UniProtKB-SubCell"/>
</dbReference>
<evidence type="ECO:0000313" key="8">
    <source>
        <dbReference type="EMBL" id="RKP04196.1"/>
    </source>
</evidence>
<reference evidence="9" key="1">
    <citation type="journal article" date="2018" name="Nat. Microbiol.">
        <title>Leveraging single-cell genomics to expand the fungal tree of life.</title>
        <authorList>
            <person name="Ahrendt S.R."/>
            <person name="Quandt C.A."/>
            <person name="Ciobanu D."/>
            <person name="Clum A."/>
            <person name="Salamov A."/>
            <person name="Andreopoulos B."/>
            <person name="Cheng J.F."/>
            <person name="Woyke T."/>
            <person name="Pelin A."/>
            <person name="Henrissat B."/>
            <person name="Reynolds N.K."/>
            <person name="Benny G.L."/>
            <person name="Smith M.E."/>
            <person name="James T.Y."/>
            <person name="Grigoriev I.V."/>
        </authorList>
    </citation>
    <scope>NUCLEOTIDE SEQUENCE [LARGE SCALE GENOMIC DNA]</scope>
    <source>
        <strain evidence="9">ATCC 52028</strain>
    </source>
</reference>
<gene>
    <name evidence="8" type="ORF">CXG81DRAFT_8520</name>
</gene>
<dbReference type="PANTHER" id="PTHR45644:SF3">
    <property type="entry name" value="FI08533P-RELATED"/>
    <property type="match status" value="1"/>
</dbReference>
<keyword evidence="2 6" id="KW-0547">Nucleotide-binding</keyword>
<dbReference type="SMART" id="SM00382">
    <property type="entry name" value="AAA"/>
    <property type="match status" value="1"/>
</dbReference>
<feature type="domain" description="AAA+ ATPase" evidence="7">
    <location>
        <begin position="134"/>
        <end position="270"/>
    </location>
</feature>
<dbReference type="GO" id="GO:0140567">
    <property type="term" value="F:membrane protein dislocase activity"/>
    <property type="evidence" value="ECO:0007669"/>
    <property type="project" value="UniProtKB-ARBA"/>
</dbReference>
<proteinExistence type="inferred from homology"/>
<evidence type="ECO:0000256" key="5">
    <source>
        <dbReference type="ARBA" id="ARBA00023128"/>
    </source>
</evidence>
<dbReference type="Gene3D" id="3.40.50.300">
    <property type="entry name" value="P-loop containing nucleotide triphosphate hydrolases"/>
    <property type="match status" value="1"/>
</dbReference>
<dbReference type="SUPFAM" id="SSF52540">
    <property type="entry name" value="P-loop containing nucleoside triphosphate hydrolases"/>
    <property type="match status" value="1"/>
</dbReference>
<dbReference type="InterPro" id="IPR003960">
    <property type="entry name" value="ATPase_AAA_CS"/>
</dbReference>
<dbReference type="PANTHER" id="PTHR45644">
    <property type="entry name" value="AAA ATPASE, PUTATIVE (AFU_ORTHOLOGUE AFUA_2G12920)-RELATED-RELATED"/>
    <property type="match status" value="1"/>
</dbReference>
<evidence type="ECO:0000256" key="2">
    <source>
        <dbReference type="ARBA" id="ARBA00022741"/>
    </source>
</evidence>
<evidence type="ECO:0000259" key="7">
    <source>
        <dbReference type="SMART" id="SM00382"/>
    </source>
</evidence>
<dbReference type="InterPro" id="IPR051701">
    <property type="entry name" value="Mito_OM_Translocase_MSP1"/>
</dbReference>
<keyword evidence="4 6" id="KW-0067">ATP-binding</keyword>
<dbReference type="InterPro" id="IPR027417">
    <property type="entry name" value="P-loop_NTPase"/>
</dbReference>
<protein>
    <recommendedName>
        <fullName evidence="7">AAA+ ATPase domain-containing protein</fullName>
    </recommendedName>
</protein>
<keyword evidence="9" id="KW-1185">Reference proteome</keyword>
<dbReference type="Proteomes" id="UP000274922">
    <property type="component" value="Unassembled WGS sequence"/>
</dbReference>
<dbReference type="EMBL" id="ML014112">
    <property type="protein sequence ID" value="RKP04196.1"/>
    <property type="molecule type" value="Genomic_DNA"/>
</dbReference>
<evidence type="ECO:0000313" key="9">
    <source>
        <dbReference type="Proteomes" id="UP000274922"/>
    </source>
</evidence>
<dbReference type="STRING" id="1555241.A0A4P9XF43"/>
<dbReference type="InterPro" id="IPR003959">
    <property type="entry name" value="ATPase_AAA_core"/>
</dbReference>
<dbReference type="GO" id="GO:0140570">
    <property type="term" value="P:extraction of mislocalized protein from mitochondrial outer membrane"/>
    <property type="evidence" value="ECO:0007669"/>
    <property type="project" value="TreeGrafter"/>
</dbReference>
<dbReference type="OrthoDB" id="10254455at2759"/>
<sequence>MPSSGSSSSAVATRAAGPGFVRRFVSEATVFLLTNLAVYYSVKYLAGLVDPARKKRLAARAKSDKIFERLGRDKVELTEYEAIVAGEVVHPDDIDVSFKDIGGLEPIVDSLRETVIYPLCYPELFEATSGLLSAPKGVLLYGPPGCGKTMLARALAKESGATFMNLHISTLTDKFFGESQRLVNAVFSLAQKLQPTLVFIDEIDAFLRERKSMDHEATSMMKSEFMSLWDGLSSAPRLVIVGASNRPEDIDAAFLRRMPKRFPVALPAADQRRKILQLLLAKVELDPTFDLDALVQRTHGYSGSDLKELCRNAAMRTLRERLRQLKPDVPNFIPGPMRARPLRNADFVPGESTVVDDVHALQLD</sequence>
<comment type="subcellular location">
    <subcellularLocation>
        <location evidence="1">Mitochondrion outer membrane</location>
        <topology evidence="1">Single-pass membrane protein</topology>
    </subcellularLocation>
</comment>
<comment type="similarity">
    <text evidence="6">Belongs to the AAA ATPase family.</text>
</comment>
<evidence type="ECO:0000256" key="3">
    <source>
        <dbReference type="ARBA" id="ARBA00022787"/>
    </source>
</evidence>
<dbReference type="FunFam" id="3.40.50.300:FF:000538">
    <property type="entry name" value="ATPase family AAA domain-containing protein 1"/>
    <property type="match status" value="1"/>
</dbReference>
<dbReference type="PROSITE" id="PS00674">
    <property type="entry name" value="AAA"/>
    <property type="match status" value="1"/>
</dbReference>
<dbReference type="InterPro" id="IPR041569">
    <property type="entry name" value="AAA_lid_3"/>
</dbReference>
<name>A0A4P9XF43_9FUNG</name>
<dbReference type="InterPro" id="IPR003593">
    <property type="entry name" value="AAA+_ATPase"/>
</dbReference>
<dbReference type="Pfam" id="PF17862">
    <property type="entry name" value="AAA_lid_3"/>
    <property type="match status" value="1"/>
</dbReference>
<keyword evidence="5" id="KW-0496">Mitochondrion</keyword>